<dbReference type="InterPro" id="IPR009326">
    <property type="entry name" value="DUF984"/>
</dbReference>
<dbReference type="Gene3D" id="3.10.400.10">
    <property type="entry name" value="Sulfate adenylyltransferase"/>
    <property type="match status" value="1"/>
</dbReference>
<dbReference type="InterPro" id="IPR007374">
    <property type="entry name" value="ASCH_domain"/>
</dbReference>
<reference evidence="2 3" key="1">
    <citation type="submission" date="2022-06" db="EMBL/GenBank/DDBJ databases">
        <authorList>
            <person name="Xuan X."/>
        </authorList>
    </citation>
    <scope>NUCLEOTIDE SEQUENCE [LARGE SCALE GENOMIC DNA]</scope>
    <source>
        <strain evidence="2 3">2V75</strain>
    </source>
</reference>
<accession>A0ABT1AWR0</accession>
<dbReference type="PANTHER" id="PTHR39203:SF1">
    <property type="entry name" value="CYTOPLASMIC PROTEIN"/>
    <property type="match status" value="1"/>
</dbReference>
<dbReference type="RefSeq" id="WP_252740736.1">
    <property type="nucleotide sequence ID" value="NZ_JAMXIB010000003.1"/>
</dbReference>
<protein>
    <submittedName>
        <fullName evidence="2">ASCH domain-containing protein</fullName>
    </submittedName>
</protein>
<evidence type="ECO:0000313" key="2">
    <source>
        <dbReference type="EMBL" id="MCO5724359.1"/>
    </source>
</evidence>
<evidence type="ECO:0000259" key="1">
    <source>
        <dbReference type="SMART" id="SM01022"/>
    </source>
</evidence>
<comment type="caution">
    <text evidence="2">The sequence shown here is derived from an EMBL/GenBank/DDBJ whole genome shotgun (WGS) entry which is preliminary data.</text>
</comment>
<dbReference type="EMBL" id="JAMXIB010000003">
    <property type="protein sequence ID" value="MCO5724359.1"/>
    <property type="molecule type" value="Genomic_DNA"/>
</dbReference>
<dbReference type="SUPFAM" id="SSF88697">
    <property type="entry name" value="PUA domain-like"/>
    <property type="match status" value="1"/>
</dbReference>
<keyword evidence="3" id="KW-1185">Reference proteome</keyword>
<dbReference type="Proteomes" id="UP001206312">
    <property type="component" value="Unassembled WGS sequence"/>
</dbReference>
<dbReference type="Pfam" id="PF04266">
    <property type="entry name" value="ASCH"/>
    <property type="match status" value="1"/>
</dbReference>
<evidence type="ECO:0000313" key="3">
    <source>
        <dbReference type="Proteomes" id="UP001206312"/>
    </source>
</evidence>
<gene>
    <name evidence="2" type="ORF">NG653_05800</name>
</gene>
<dbReference type="PANTHER" id="PTHR39203">
    <property type="entry name" value="CYTOPLASMIC PROTEIN-RELATED"/>
    <property type="match status" value="1"/>
</dbReference>
<sequence>MKNKSARTLWGDFLDQHLEYAFAPEPRVTQLRDIQQEANSALQLVLEGKKRARSHSLLGLQFRNEPLPRIGDFTIFTDWEGNAQCVVRTVGVTLRPLFSVPASHAKLEGQGDGSLESWKKSHWEYFTRELEPFGKTPTESMIVVCEVFEKVYGRG</sequence>
<proteinExistence type="predicted"/>
<dbReference type="PIRSF" id="PIRSF021320">
    <property type="entry name" value="DUF984"/>
    <property type="match status" value="1"/>
</dbReference>
<dbReference type="InterPro" id="IPR015947">
    <property type="entry name" value="PUA-like_sf"/>
</dbReference>
<organism evidence="2 3">
    <name type="scientific">Robiginitalea marina</name>
    <dbReference type="NCBI Taxonomy" id="2954105"/>
    <lineage>
        <taxon>Bacteria</taxon>
        <taxon>Pseudomonadati</taxon>
        <taxon>Bacteroidota</taxon>
        <taxon>Flavobacteriia</taxon>
        <taxon>Flavobacteriales</taxon>
        <taxon>Flavobacteriaceae</taxon>
        <taxon>Robiginitalea</taxon>
    </lineage>
</organism>
<name>A0ABT1AWR0_9FLAO</name>
<feature type="domain" description="ASCH" evidence="1">
    <location>
        <begin position="29"/>
        <end position="152"/>
    </location>
</feature>
<dbReference type="CDD" id="cd06553">
    <property type="entry name" value="ASCH_Ef3133_like"/>
    <property type="match status" value="1"/>
</dbReference>
<dbReference type="SMART" id="SM01022">
    <property type="entry name" value="ASCH"/>
    <property type="match status" value="1"/>
</dbReference>